<comment type="caution">
    <text evidence="1">The sequence shown here is derived from an EMBL/GenBank/DDBJ whole genome shotgun (WGS) entry which is preliminary data.</text>
</comment>
<dbReference type="Proteomes" id="UP001179363">
    <property type="component" value="Unassembled WGS sequence"/>
</dbReference>
<gene>
    <name evidence="1" type="ORF">L1I30_05995</name>
</gene>
<keyword evidence="2" id="KW-1185">Reference proteome</keyword>
<accession>A0ABS9EEA1</accession>
<evidence type="ECO:0000313" key="2">
    <source>
        <dbReference type="Proteomes" id="UP001179363"/>
    </source>
</evidence>
<dbReference type="EMBL" id="JAKGTH010000007">
    <property type="protein sequence ID" value="MCF4101209.1"/>
    <property type="molecule type" value="Genomic_DNA"/>
</dbReference>
<name>A0ABS9EEA1_9FLAO</name>
<proteinExistence type="predicted"/>
<evidence type="ECO:0008006" key="3">
    <source>
        <dbReference type="Google" id="ProtNLM"/>
    </source>
</evidence>
<protein>
    <recommendedName>
        <fullName evidence="3">Peptidase M56 domain-containing protein</fullName>
    </recommendedName>
</protein>
<reference evidence="1" key="1">
    <citation type="submission" date="2022-01" db="EMBL/GenBank/DDBJ databases">
        <title>Gillisia lutea sp. nov., isolated from marine plastic residues from the Malvarosa beach (Valencia, Spain).</title>
        <authorList>
            <person name="Vidal-Verdu A."/>
            <person name="Molina-Menor E."/>
            <person name="Satari L."/>
            <person name="Pascual J."/>
            <person name="Pereto J."/>
            <person name="Porcar M."/>
        </authorList>
    </citation>
    <scope>NUCLEOTIDE SEQUENCE</scope>
    <source>
        <strain evidence="1">M10.2A</strain>
    </source>
</reference>
<organism evidence="1 2">
    <name type="scientific">Gillisia lutea</name>
    <dbReference type="NCBI Taxonomy" id="2909668"/>
    <lineage>
        <taxon>Bacteria</taxon>
        <taxon>Pseudomonadati</taxon>
        <taxon>Bacteroidota</taxon>
        <taxon>Flavobacteriia</taxon>
        <taxon>Flavobacteriales</taxon>
        <taxon>Flavobacteriaceae</taxon>
        <taxon>Gillisia</taxon>
    </lineage>
</organism>
<evidence type="ECO:0000313" key="1">
    <source>
        <dbReference type="EMBL" id="MCF4101209.1"/>
    </source>
</evidence>
<sequence>MIVLVNKYLLAKGYNGVSLWPFIVLKHPSLKNDPVFLNHERIHLKQQQELLIVGFYIWYGLEYFYRLYQYKHRFLAYRNISFEREAYANEGNLEYCKNRRSWNFYKYIHKILK</sequence>